<dbReference type="InterPro" id="IPR046530">
    <property type="entry name" value="BIM1-like_dom"/>
</dbReference>
<evidence type="ECO:0000256" key="3">
    <source>
        <dbReference type="ARBA" id="ARBA00022622"/>
    </source>
</evidence>
<dbReference type="Pfam" id="PF20238">
    <property type="entry name" value="BIM1-like_dom"/>
    <property type="match status" value="1"/>
</dbReference>
<evidence type="ECO:0000313" key="11">
    <source>
        <dbReference type="EMBL" id="RDW77922.1"/>
    </source>
</evidence>
<dbReference type="PANTHER" id="PTHR34992:SF5">
    <property type="entry name" value="ANCHORED PROTEIN, PUTATIVE (AFU_ORTHOLOGUE AFUA_6G02800)-RELATED"/>
    <property type="match status" value="1"/>
</dbReference>
<evidence type="ECO:0000256" key="5">
    <source>
        <dbReference type="ARBA" id="ARBA00023136"/>
    </source>
</evidence>
<evidence type="ECO:0000256" key="9">
    <source>
        <dbReference type="SAM" id="SignalP"/>
    </source>
</evidence>
<keyword evidence="8" id="KW-0812">Transmembrane</keyword>
<feature type="transmembrane region" description="Helical" evidence="8">
    <location>
        <begin position="210"/>
        <end position="232"/>
    </location>
</feature>
<keyword evidence="8" id="KW-1133">Transmembrane helix</keyword>
<comment type="subcellular location">
    <subcellularLocation>
        <location evidence="1">Cell membrane</location>
        <topology evidence="1">Lipid-anchor</topology>
        <topology evidence="1">GPI-anchor</topology>
    </subcellularLocation>
</comment>
<evidence type="ECO:0000256" key="8">
    <source>
        <dbReference type="SAM" id="Phobius"/>
    </source>
</evidence>
<feature type="domain" description="Copper acquisition factor BIM1-like" evidence="10">
    <location>
        <begin position="34"/>
        <end position="176"/>
    </location>
</feature>
<evidence type="ECO:0000313" key="12">
    <source>
        <dbReference type="Proteomes" id="UP000256328"/>
    </source>
</evidence>
<keyword evidence="5 8" id="KW-0472">Membrane</keyword>
<keyword evidence="4 9" id="KW-0732">Signal</keyword>
<keyword evidence="7" id="KW-0449">Lipoprotein</keyword>
<dbReference type="EMBL" id="PDLN01000008">
    <property type="protein sequence ID" value="RDW77922.1"/>
    <property type="molecule type" value="Genomic_DNA"/>
</dbReference>
<feature type="chain" id="PRO_5017754935" description="Copper acquisition factor BIM1-like domain-containing protein" evidence="9">
    <location>
        <begin position="22"/>
        <end position="269"/>
    </location>
</feature>
<organism evidence="11 12">
    <name type="scientific">Coleophoma crateriformis</name>
    <dbReference type="NCBI Taxonomy" id="565419"/>
    <lineage>
        <taxon>Eukaryota</taxon>
        <taxon>Fungi</taxon>
        <taxon>Dikarya</taxon>
        <taxon>Ascomycota</taxon>
        <taxon>Pezizomycotina</taxon>
        <taxon>Leotiomycetes</taxon>
        <taxon>Helotiales</taxon>
        <taxon>Dermateaceae</taxon>
        <taxon>Coleophoma</taxon>
    </lineage>
</organism>
<dbReference type="CDD" id="cd21176">
    <property type="entry name" value="LPMO_auxiliary-like"/>
    <property type="match status" value="1"/>
</dbReference>
<dbReference type="InterPro" id="IPR046936">
    <property type="entry name" value="BIM1-like"/>
</dbReference>
<evidence type="ECO:0000256" key="1">
    <source>
        <dbReference type="ARBA" id="ARBA00004609"/>
    </source>
</evidence>
<gene>
    <name evidence="11" type="ORF">BP5796_05774</name>
</gene>
<evidence type="ECO:0000256" key="6">
    <source>
        <dbReference type="ARBA" id="ARBA00023180"/>
    </source>
</evidence>
<comment type="caution">
    <text evidence="11">The sequence shown here is derived from an EMBL/GenBank/DDBJ whole genome shotgun (WGS) entry which is preliminary data.</text>
</comment>
<evidence type="ECO:0000256" key="4">
    <source>
        <dbReference type="ARBA" id="ARBA00022729"/>
    </source>
</evidence>
<dbReference type="OrthoDB" id="2587363at2759"/>
<keyword evidence="2" id="KW-1003">Cell membrane</keyword>
<evidence type="ECO:0000259" key="10">
    <source>
        <dbReference type="Pfam" id="PF20238"/>
    </source>
</evidence>
<dbReference type="Proteomes" id="UP000256328">
    <property type="component" value="Unassembled WGS sequence"/>
</dbReference>
<dbReference type="GO" id="GO:0098552">
    <property type="term" value="C:side of membrane"/>
    <property type="evidence" value="ECO:0007669"/>
    <property type="project" value="UniProtKB-KW"/>
</dbReference>
<accession>A0A3D8RV22</accession>
<sequence length="269" mass="27572">MLNPVQVGLVAILALSGTSSAYTASSTSEESVTAPVDFTWPEARPWYVAYQNEAPCGTSASVGDRTEFPLDSGVVSIVSAGNAYGVAFSIAYVNDVTSQSDFTTQLVKTASVGPGHQCYSMPDSAAAITVGTNATIQLEYTAQYNGSAYKIFYSCADITFVDPSDFNTDVACFNATVTGPSSNPIESSAAAASTTAGSKSSSGLSVGSEAGIAVGSIIGGLAVLGCLAFFFLRRRAAAQVQGDDERAIASDLKPKVSMTSFSTANTATN</sequence>
<evidence type="ECO:0000256" key="7">
    <source>
        <dbReference type="ARBA" id="ARBA00023288"/>
    </source>
</evidence>
<protein>
    <recommendedName>
        <fullName evidence="10">Copper acquisition factor BIM1-like domain-containing protein</fullName>
    </recommendedName>
</protein>
<keyword evidence="3" id="KW-0336">GPI-anchor</keyword>
<dbReference type="GO" id="GO:0005886">
    <property type="term" value="C:plasma membrane"/>
    <property type="evidence" value="ECO:0007669"/>
    <property type="project" value="UniProtKB-SubCell"/>
</dbReference>
<feature type="signal peptide" evidence="9">
    <location>
        <begin position="1"/>
        <end position="21"/>
    </location>
</feature>
<keyword evidence="6" id="KW-0325">Glycoprotein</keyword>
<evidence type="ECO:0000256" key="2">
    <source>
        <dbReference type="ARBA" id="ARBA00022475"/>
    </source>
</evidence>
<name>A0A3D8RV22_9HELO</name>
<reference evidence="11 12" key="1">
    <citation type="journal article" date="2018" name="IMA Fungus">
        <title>IMA Genome-F 9: Draft genome sequence of Annulohypoxylon stygium, Aspergillus mulundensis, Berkeleyomyces basicola (syn. Thielaviopsis basicola), Ceratocystis smalleyi, two Cercospora beticola strains, Coleophoma cylindrospora, Fusarium fracticaudum, Phialophora cf. hyalina, and Morchella septimelata.</title>
        <authorList>
            <person name="Wingfield B.D."/>
            <person name="Bills G.F."/>
            <person name="Dong Y."/>
            <person name="Huang W."/>
            <person name="Nel W.J."/>
            <person name="Swalarsk-Parry B.S."/>
            <person name="Vaghefi N."/>
            <person name="Wilken P.M."/>
            <person name="An Z."/>
            <person name="de Beer Z.W."/>
            <person name="De Vos L."/>
            <person name="Chen L."/>
            <person name="Duong T.A."/>
            <person name="Gao Y."/>
            <person name="Hammerbacher A."/>
            <person name="Kikkert J.R."/>
            <person name="Li Y."/>
            <person name="Li H."/>
            <person name="Li K."/>
            <person name="Li Q."/>
            <person name="Liu X."/>
            <person name="Ma X."/>
            <person name="Naidoo K."/>
            <person name="Pethybridge S.J."/>
            <person name="Sun J."/>
            <person name="Steenkamp E.T."/>
            <person name="van der Nest M.A."/>
            <person name="van Wyk S."/>
            <person name="Wingfield M.J."/>
            <person name="Xiong C."/>
            <person name="Yue Q."/>
            <person name="Zhang X."/>
        </authorList>
    </citation>
    <scope>NUCLEOTIDE SEQUENCE [LARGE SCALE GENOMIC DNA]</scope>
    <source>
        <strain evidence="11 12">BP5796</strain>
    </source>
</reference>
<dbReference type="AlphaFoldDB" id="A0A3D8RV22"/>
<proteinExistence type="predicted"/>
<dbReference type="PANTHER" id="PTHR34992">
    <property type="entry name" value="HYPHAL ANASTAMOSIS-7 PROTEIN"/>
    <property type="match status" value="1"/>
</dbReference>
<dbReference type="CDD" id="cd12087">
    <property type="entry name" value="TM_EGFR-like"/>
    <property type="match status" value="1"/>
</dbReference>
<keyword evidence="12" id="KW-1185">Reference proteome</keyword>